<keyword evidence="1" id="KW-0175">Coiled coil</keyword>
<reference evidence="2 3" key="1">
    <citation type="submission" date="2014-04" db="EMBL/GenBank/DDBJ databases">
        <title>Evolutionary Origins and Diversification of the Mycorrhizal Mutualists.</title>
        <authorList>
            <consortium name="DOE Joint Genome Institute"/>
            <consortium name="Mycorrhizal Genomics Consortium"/>
            <person name="Kohler A."/>
            <person name="Kuo A."/>
            <person name="Nagy L.G."/>
            <person name="Floudas D."/>
            <person name="Copeland A."/>
            <person name="Barry K.W."/>
            <person name="Cichocki N."/>
            <person name="Veneault-Fourrey C."/>
            <person name="LaButti K."/>
            <person name="Lindquist E.A."/>
            <person name="Lipzen A."/>
            <person name="Lundell T."/>
            <person name="Morin E."/>
            <person name="Murat C."/>
            <person name="Riley R."/>
            <person name="Ohm R."/>
            <person name="Sun H."/>
            <person name="Tunlid A."/>
            <person name="Henrissat B."/>
            <person name="Grigoriev I.V."/>
            <person name="Hibbett D.S."/>
            <person name="Martin F."/>
        </authorList>
    </citation>
    <scope>NUCLEOTIDE SEQUENCE [LARGE SCALE GENOMIC DNA]</scope>
    <source>
        <strain evidence="2 3">FD-317 M1</strain>
    </source>
</reference>
<dbReference type="HOGENOM" id="CLU_067622_2_0_1"/>
<dbReference type="OrthoDB" id="3269456at2759"/>
<accession>A0A0D0AMK2</accession>
<dbReference type="EMBL" id="KN834863">
    <property type="protein sequence ID" value="KIK51460.1"/>
    <property type="molecule type" value="Genomic_DNA"/>
</dbReference>
<proteinExistence type="predicted"/>
<name>A0A0D0AMK2_9AGAR</name>
<evidence type="ECO:0000256" key="1">
    <source>
        <dbReference type="SAM" id="Coils"/>
    </source>
</evidence>
<gene>
    <name evidence="2" type="ORF">GYMLUDRAFT_64827</name>
</gene>
<dbReference type="Proteomes" id="UP000053593">
    <property type="component" value="Unassembled WGS sequence"/>
</dbReference>
<evidence type="ECO:0000313" key="3">
    <source>
        <dbReference type="Proteomes" id="UP000053593"/>
    </source>
</evidence>
<evidence type="ECO:0000313" key="2">
    <source>
        <dbReference type="EMBL" id="KIK51460.1"/>
    </source>
</evidence>
<protein>
    <submittedName>
        <fullName evidence="2">Uncharacterized protein</fullName>
    </submittedName>
</protein>
<dbReference type="AlphaFoldDB" id="A0A0D0AMK2"/>
<feature type="coiled-coil region" evidence="1">
    <location>
        <begin position="277"/>
        <end position="304"/>
    </location>
</feature>
<sequence length="305" mass="35343">MIDNLYDKEASARSLAAIQAAREKERPMQTQVKDLCLTEGWQNFIEVYHFSEPTAWRMTWCQDGHKREEIQYHIQGIVEDKRLPPIKMPRGKKHIQHMKQSITISGLGSKQFDEDINAIIDIYAELARQVGQIEVFEIKDSEGRRMLEIGNRVFTPQWEAPNMEWIEPQREVDPERTIESMKTQHKNVVDFGEEKTEEEGEKRTYTMSPQKIHVGDIVDIAFSVVGIPTKQETKAMLILRAITLLDGMHTQNWIKAWVRGKPKGNEQVQLRKRSAFDDDAEGDVEEARKKLKELAVNEKAKMAED</sequence>
<keyword evidence="3" id="KW-1185">Reference proteome</keyword>
<organism evidence="2 3">
    <name type="scientific">Collybiopsis luxurians FD-317 M1</name>
    <dbReference type="NCBI Taxonomy" id="944289"/>
    <lineage>
        <taxon>Eukaryota</taxon>
        <taxon>Fungi</taxon>
        <taxon>Dikarya</taxon>
        <taxon>Basidiomycota</taxon>
        <taxon>Agaricomycotina</taxon>
        <taxon>Agaricomycetes</taxon>
        <taxon>Agaricomycetidae</taxon>
        <taxon>Agaricales</taxon>
        <taxon>Marasmiineae</taxon>
        <taxon>Omphalotaceae</taxon>
        <taxon>Collybiopsis</taxon>
        <taxon>Collybiopsis luxurians</taxon>
    </lineage>
</organism>